<dbReference type="SUPFAM" id="SSF53187">
    <property type="entry name" value="Zn-dependent exopeptidases"/>
    <property type="match status" value="1"/>
</dbReference>
<dbReference type="SUPFAM" id="SSF55031">
    <property type="entry name" value="Bacterial exopeptidase dimerisation domain"/>
    <property type="match status" value="1"/>
</dbReference>
<dbReference type="GO" id="GO:0050118">
    <property type="term" value="F:N-acetyldiaminopimelate deacetylase activity"/>
    <property type="evidence" value="ECO:0007669"/>
    <property type="project" value="UniProtKB-ARBA"/>
</dbReference>
<dbReference type="NCBIfam" id="TIGR01891">
    <property type="entry name" value="amidohydrolases"/>
    <property type="match status" value="1"/>
</dbReference>
<evidence type="ECO:0000256" key="2">
    <source>
        <dbReference type="PIRSR" id="PIRSR005962-1"/>
    </source>
</evidence>
<dbReference type="InterPro" id="IPR036264">
    <property type="entry name" value="Bact_exopeptidase_dim_dom"/>
</dbReference>
<dbReference type="Gene3D" id="3.30.70.360">
    <property type="match status" value="1"/>
</dbReference>
<dbReference type="FunFam" id="3.30.70.360:FF:000001">
    <property type="entry name" value="N-acetyldiaminopimelate deacetylase"/>
    <property type="match status" value="1"/>
</dbReference>
<dbReference type="PANTHER" id="PTHR11014:SF63">
    <property type="entry name" value="METALLOPEPTIDASE, PUTATIVE (AFU_ORTHOLOGUE AFUA_6G09600)-RELATED"/>
    <property type="match status" value="1"/>
</dbReference>
<dbReference type="GO" id="GO:0046872">
    <property type="term" value="F:metal ion binding"/>
    <property type="evidence" value="ECO:0007669"/>
    <property type="project" value="UniProtKB-KW"/>
</dbReference>
<feature type="binding site" evidence="2">
    <location>
        <position position="115"/>
    </location>
    <ligand>
        <name>Mn(2+)</name>
        <dbReference type="ChEBI" id="CHEBI:29035"/>
        <label>2</label>
    </ligand>
</feature>
<dbReference type="Gene3D" id="3.40.630.10">
    <property type="entry name" value="Zn peptidases"/>
    <property type="match status" value="1"/>
</dbReference>
<evidence type="ECO:0000259" key="3">
    <source>
        <dbReference type="Pfam" id="PF07687"/>
    </source>
</evidence>
<dbReference type="Pfam" id="PF01546">
    <property type="entry name" value="Peptidase_M20"/>
    <property type="match status" value="1"/>
</dbReference>
<protein>
    <submittedName>
        <fullName evidence="4">Amidohydrolase</fullName>
    </submittedName>
</protein>
<feature type="binding site" evidence="2">
    <location>
        <position position="175"/>
    </location>
    <ligand>
        <name>Mn(2+)</name>
        <dbReference type="ChEBI" id="CHEBI:29035"/>
        <label>2</label>
    </ligand>
</feature>
<dbReference type="AlphaFoldDB" id="A0AAU7DXX8"/>
<organism evidence="4">
    <name type="scientific">Jonesiaceae bacterium BS-20</name>
    <dbReference type="NCBI Taxonomy" id="3120821"/>
    <lineage>
        <taxon>Bacteria</taxon>
        <taxon>Bacillati</taxon>
        <taxon>Actinomycetota</taxon>
        <taxon>Actinomycetes</taxon>
        <taxon>Micrococcales</taxon>
        <taxon>Jonesiaceae</taxon>
    </lineage>
</organism>
<keyword evidence="1" id="KW-0378">Hydrolase</keyword>
<dbReference type="InterPro" id="IPR011650">
    <property type="entry name" value="Peptidase_M20_dimer"/>
</dbReference>
<feature type="binding site" evidence="2">
    <location>
        <position position="151"/>
    </location>
    <ligand>
        <name>Mn(2+)</name>
        <dbReference type="ChEBI" id="CHEBI:29035"/>
        <label>2</label>
    </ligand>
</feature>
<dbReference type="Pfam" id="PF07687">
    <property type="entry name" value="M20_dimer"/>
    <property type="match status" value="1"/>
</dbReference>
<evidence type="ECO:0000313" key="4">
    <source>
        <dbReference type="EMBL" id="XBH21905.1"/>
    </source>
</evidence>
<keyword evidence="2" id="KW-0464">Manganese</keyword>
<sequence length="415" mass="43778">MPILQSQTSVSQLQETLTLQIAQSADALTALRRELHQHAELALQEFQTALIIERELDALGIPHVRVGETGVLGTITGKIPSDRVIALRADIDGLPVQEIGDVPYRSLTDGVMHACGHDSHVASLLGAARALTQNVDQLHGEVRLIFQPAEETGFGAKDFITAGALKGAQRVFGLHAAADLPIGTISVTPNINMAAVDHVQVEVQGKGAHVSRPHQGSDALYIASHIVVGLQALVARRTSPVEPVILGIGKLHSGTAYNSVAETAVLEGTTRTVSHESRAQARADIDRLANNVAQTYGGSVKVTWRDVTPPVINPPEVTNEVLAIAASLGSHITVINNRGLSLGGDNFAEFQLELPGVYAFVGTRNPAIPNSTSSHHNGRFDIDEAALPIAALLYASYALWWVNGGGASEASGSTS</sequence>
<keyword evidence="2" id="KW-0479">Metal-binding</keyword>
<dbReference type="PANTHER" id="PTHR11014">
    <property type="entry name" value="PEPTIDASE M20 FAMILY MEMBER"/>
    <property type="match status" value="1"/>
</dbReference>
<gene>
    <name evidence="4" type="ORF">V5R04_01370</name>
</gene>
<comment type="cofactor">
    <cofactor evidence="2">
        <name>Mn(2+)</name>
        <dbReference type="ChEBI" id="CHEBI:29035"/>
    </cofactor>
    <text evidence="2">The Mn(2+) ion enhances activity.</text>
</comment>
<reference evidence="4" key="1">
    <citation type="submission" date="2024-02" db="EMBL/GenBank/DDBJ databases">
        <title>Tomenella chthoni gen. nov. sp. nov., a member of the family Jonesiaceae isolated from bat guano.</title>
        <authorList>
            <person name="Miller S.L."/>
            <person name="King J."/>
            <person name="Sankaranarayanan K."/>
            <person name="Lawson P.A."/>
        </authorList>
    </citation>
    <scope>NUCLEOTIDE SEQUENCE</scope>
    <source>
        <strain evidence="4">BS-20</strain>
    </source>
</reference>
<dbReference type="EMBL" id="CP146203">
    <property type="protein sequence ID" value="XBH21905.1"/>
    <property type="molecule type" value="Genomic_DNA"/>
</dbReference>
<dbReference type="PIRSF" id="PIRSF005962">
    <property type="entry name" value="Pept_M20D_amidohydro"/>
    <property type="match status" value="1"/>
</dbReference>
<dbReference type="GO" id="GO:0019877">
    <property type="term" value="P:diaminopimelate biosynthetic process"/>
    <property type="evidence" value="ECO:0007669"/>
    <property type="project" value="UniProtKB-ARBA"/>
</dbReference>
<name>A0AAU7DXX8_9MICO</name>
<evidence type="ECO:0000256" key="1">
    <source>
        <dbReference type="ARBA" id="ARBA00022801"/>
    </source>
</evidence>
<proteinExistence type="predicted"/>
<feature type="binding site" evidence="2">
    <location>
        <position position="376"/>
    </location>
    <ligand>
        <name>Mn(2+)</name>
        <dbReference type="ChEBI" id="CHEBI:29035"/>
        <label>2</label>
    </ligand>
</feature>
<feature type="binding site" evidence="2">
    <location>
        <position position="117"/>
    </location>
    <ligand>
        <name>Mn(2+)</name>
        <dbReference type="ChEBI" id="CHEBI:29035"/>
        <label>2</label>
    </ligand>
</feature>
<feature type="domain" description="Peptidase M20 dimerisation" evidence="3">
    <location>
        <begin position="199"/>
        <end position="294"/>
    </location>
</feature>
<dbReference type="InterPro" id="IPR002933">
    <property type="entry name" value="Peptidase_M20"/>
</dbReference>
<dbReference type="InterPro" id="IPR017439">
    <property type="entry name" value="Amidohydrolase"/>
</dbReference>
<accession>A0AAU7DXX8</accession>